<dbReference type="OrthoDB" id="9781349at2"/>
<evidence type="ECO:0000313" key="4">
    <source>
        <dbReference type="Proteomes" id="UP000214603"/>
    </source>
</evidence>
<dbReference type="PANTHER" id="PTHR35342:SF5">
    <property type="entry name" value="TRICARBOXYLIC TRANSPORT PROTEIN"/>
    <property type="match status" value="1"/>
</dbReference>
<proteinExistence type="predicted"/>
<dbReference type="PRINTS" id="PR00173">
    <property type="entry name" value="EDTRNSPORT"/>
</dbReference>
<accession>A0A225MG79</accession>
<feature type="transmembrane region" description="Helical" evidence="1">
    <location>
        <begin position="356"/>
        <end position="380"/>
    </location>
</feature>
<keyword evidence="1" id="KW-0472">Membrane</keyword>
<dbReference type="Pfam" id="PF01970">
    <property type="entry name" value="TctA"/>
    <property type="match status" value="1"/>
</dbReference>
<feature type="transmembrane region" description="Helical" evidence="1">
    <location>
        <begin position="387"/>
        <end position="407"/>
    </location>
</feature>
<evidence type="ECO:0000259" key="2">
    <source>
        <dbReference type="Pfam" id="PF01970"/>
    </source>
</evidence>
<dbReference type="AlphaFoldDB" id="A0A225MG79"/>
<comment type="caution">
    <text evidence="3">The sequence shown here is derived from an EMBL/GenBank/DDBJ whole genome shotgun (WGS) entry which is preliminary data.</text>
</comment>
<feature type="transmembrane region" description="Helical" evidence="1">
    <location>
        <begin position="472"/>
        <end position="489"/>
    </location>
</feature>
<protein>
    <recommendedName>
        <fullName evidence="2">DUF112 domain-containing protein</fullName>
    </recommendedName>
</protein>
<feature type="transmembrane region" description="Helical" evidence="1">
    <location>
        <begin position="170"/>
        <end position="191"/>
    </location>
</feature>
<keyword evidence="4" id="KW-1185">Reference proteome</keyword>
<keyword evidence="1" id="KW-0812">Transmembrane</keyword>
<organism evidence="3 4">
    <name type="scientific">Candidimonas nitroreducens</name>
    <dbReference type="NCBI Taxonomy" id="683354"/>
    <lineage>
        <taxon>Bacteria</taxon>
        <taxon>Pseudomonadati</taxon>
        <taxon>Pseudomonadota</taxon>
        <taxon>Betaproteobacteria</taxon>
        <taxon>Burkholderiales</taxon>
        <taxon>Alcaligenaceae</taxon>
        <taxon>Candidimonas</taxon>
    </lineage>
</organism>
<dbReference type="EMBL" id="NJIH01000007">
    <property type="protein sequence ID" value="OWT59243.1"/>
    <property type="molecule type" value="Genomic_DNA"/>
</dbReference>
<feature type="domain" description="DUF112" evidence="2">
    <location>
        <begin position="22"/>
        <end position="441"/>
    </location>
</feature>
<evidence type="ECO:0000256" key="1">
    <source>
        <dbReference type="SAM" id="Phobius"/>
    </source>
</evidence>
<name>A0A225MG79_9BURK</name>
<feature type="transmembrane region" description="Helical" evidence="1">
    <location>
        <begin position="321"/>
        <end position="344"/>
    </location>
</feature>
<feature type="transmembrane region" description="Helical" evidence="1">
    <location>
        <begin position="413"/>
        <end position="429"/>
    </location>
</feature>
<feature type="transmembrane region" description="Helical" evidence="1">
    <location>
        <begin position="21"/>
        <end position="50"/>
    </location>
</feature>
<feature type="transmembrane region" description="Helical" evidence="1">
    <location>
        <begin position="110"/>
        <end position="133"/>
    </location>
</feature>
<feature type="transmembrane region" description="Helical" evidence="1">
    <location>
        <begin position="62"/>
        <end position="85"/>
    </location>
</feature>
<feature type="transmembrane region" description="Helical" evidence="1">
    <location>
        <begin position="436"/>
        <end position="460"/>
    </location>
</feature>
<evidence type="ECO:0000313" key="3">
    <source>
        <dbReference type="EMBL" id="OWT59243.1"/>
    </source>
</evidence>
<dbReference type="PANTHER" id="PTHR35342">
    <property type="entry name" value="TRICARBOXYLIC TRANSPORT PROTEIN"/>
    <property type="match status" value="1"/>
</dbReference>
<reference evidence="4" key="1">
    <citation type="submission" date="2017-06" db="EMBL/GenBank/DDBJ databases">
        <title>Herbaspirillum phytohormonus sp. nov., isolated from the root nodule of Robinia pseudoacacia in lead-zinc mine.</title>
        <authorList>
            <person name="Fan M."/>
            <person name="Lin Y."/>
        </authorList>
    </citation>
    <scope>NUCLEOTIDE SEQUENCE [LARGE SCALE GENOMIC DNA]</scope>
    <source>
        <strain evidence="4">SC-089</strain>
    </source>
</reference>
<gene>
    <name evidence="3" type="ORF">CEY11_13780</name>
</gene>
<keyword evidence="1" id="KW-1133">Transmembrane helix</keyword>
<dbReference type="RefSeq" id="WP_088603972.1">
    <property type="nucleotide sequence ID" value="NZ_NJIH01000007.1"/>
</dbReference>
<dbReference type="Proteomes" id="UP000214603">
    <property type="component" value="Unassembled WGS sequence"/>
</dbReference>
<feature type="transmembrane region" description="Helical" evidence="1">
    <location>
        <begin position="145"/>
        <end position="164"/>
    </location>
</feature>
<dbReference type="InterPro" id="IPR002823">
    <property type="entry name" value="DUF112_TM"/>
</dbReference>
<sequence length="507" mass="53849">MVDILQQFGGGILACFQLANFLALVVGLVMGMLVAVLPGLTAVMGIVLALPFTFSMPITPAIILLSAMYISGTYGGAFTSILFRIPGEPLDVPLLWDGFQMARKGEPAKALGWTMFAALVGGVISVILAVLMAPQFASFGLKFDSPEYFAILLFALTTVVALGGTSMVNALISLFLGLVVATVGVDVVYGADRFTFGVPMLSDGVEYLTVMVGAYGLGEVLTRLERRFKAAQLAKSGTVATRFPSLPEVWQMRATFARSSAIGLALGTIPGAGATIASFVSYGTEAQYCKRRKILGSGIAEGIVAPQTASTATVAAAMVPLLTLGIPGSGATAVILGAFLLQGIQPGPQVFIKDSTLVFTIFGSLLLGIIGMCLLGYFAIKALIRVLYLPEAITSAFVIIFCFIGAFSARNNITDLWMIVVFGIVGYLFERFKFPIAPMVLGCILGPQTENAFMISMISYQGDWTVYFTRPIAGTIMALSVIALAYPLLRHISQRRTSARWGEKSAY</sequence>